<dbReference type="OrthoDB" id="7251180at2"/>
<proteinExistence type="predicted"/>
<keyword evidence="2" id="KW-1185">Reference proteome</keyword>
<organism evidence="1 2">
    <name type="scientific">Methyloceanibacter marginalis</name>
    <dbReference type="NCBI Taxonomy" id="1774971"/>
    <lineage>
        <taxon>Bacteria</taxon>
        <taxon>Pseudomonadati</taxon>
        <taxon>Pseudomonadota</taxon>
        <taxon>Alphaproteobacteria</taxon>
        <taxon>Hyphomicrobiales</taxon>
        <taxon>Hyphomicrobiaceae</taxon>
        <taxon>Methyloceanibacter</taxon>
    </lineage>
</organism>
<dbReference type="InterPro" id="IPR027417">
    <property type="entry name" value="P-loop_NTPase"/>
</dbReference>
<protein>
    <recommendedName>
        <fullName evidence="3">Sulfotransferase domain-containing protein</fullName>
    </recommendedName>
</protein>
<dbReference type="GO" id="GO:0008146">
    <property type="term" value="F:sulfotransferase activity"/>
    <property type="evidence" value="ECO:0007669"/>
    <property type="project" value="InterPro"/>
</dbReference>
<reference evidence="1 2" key="1">
    <citation type="journal article" date="2016" name="Environ. Microbiol.">
        <title>New Methyloceanibacter diversity from North Sea sediments includes methanotroph containing solely the soluble methane monooxygenase.</title>
        <authorList>
            <person name="Vekeman B."/>
            <person name="Kerckhof F.M."/>
            <person name="Cremers G."/>
            <person name="de Vos P."/>
            <person name="Vandamme P."/>
            <person name="Boon N."/>
            <person name="Op den Camp H.J."/>
            <person name="Heylen K."/>
        </authorList>
    </citation>
    <scope>NUCLEOTIDE SEQUENCE [LARGE SCALE GENOMIC DNA]</scope>
    <source>
        <strain evidence="1 2">R-67177</strain>
    </source>
</reference>
<dbReference type="EMBL" id="LPWD01000423">
    <property type="protein sequence ID" value="ODS01851.1"/>
    <property type="molecule type" value="Genomic_DNA"/>
</dbReference>
<evidence type="ECO:0000313" key="2">
    <source>
        <dbReference type="Proteomes" id="UP000095042"/>
    </source>
</evidence>
<dbReference type="GO" id="GO:0016020">
    <property type="term" value="C:membrane"/>
    <property type="evidence" value="ECO:0007669"/>
    <property type="project" value="InterPro"/>
</dbReference>
<dbReference type="Gene3D" id="3.40.50.300">
    <property type="entry name" value="P-loop containing nucleotide triphosphate hydrolases"/>
    <property type="match status" value="1"/>
</dbReference>
<comment type="caution">
    <text evidence="1">The sequence shown here is derived from an EMBL/GenBank/DDBJ whole genome shotgun (WGS) entry which is preliminary data.</text>
</comment>
<evidence type="ECO:0000313" key="1">
    <source>
        <dbReference type="EMBL" id="ODS01851.1"/>
    </source>
</evidence>
<gene>
    <name evidence="1" type="ORF">AUC71_02850</name>
</gene>
<dbReference type="SUPFAM" id="SSF52540">
    <property type="entry name" value="P-loop containing nucleoside triphosphate hydrolases"/>
    <property type="match status" value="1"/>
</dbReference>
<name>A0A1E3W7T7_9HYPH</name>
<dbReference type="RefSeq" id="WP_069624799.1">
    <property type="nucleotide sequence ID" value="NZ_LPWD01000423.1"/>
</dbReference>
<dbReference type="Pfam" id="PF03567">
    <property type="entry name" value="Sulfotransfer_2"/>
    <property type="match status" value="1"/>
</dbReference>
<sequence>MNHKTSHVQTLKDYVARQRLTLGNLRSRLRVRAGHPRLDESHWHRLLCFVHIPKCGGTSFNDVLWSVYGRNFLSYTYQAASPDCDPGDITRDQAKNVLAISGHLPYGFHRQFGSQDENVFADREVHYVSIVRDPVNRLLSLARHVRSFPSHRLHEATKNMTYAQFFAYVVANGNTGIIGDSQSRLLTDQHPERAVEYARTRYLAVATVESAPGMISALAEKLCWPEIRLGHKNRSPKSLASDEDRALAKQLCAQYCQHDTALYDYVKSQPGGFIVSDAL</sequence>
<accession>A0A1E3W7T7</accession>
<dbReference type="InterPro" id="IPR005331">
    <property type="entry name" value="Sulfotransferase"/>
</dbReference>
<dbReference type="Proteomes" id="UP000095042">
    <property type="component" value="Unassembled WGS sequence"/>
</dbReference>
<evidence type="ECO:0008006" key="3">
    <source>
        <dbReference type="Google" id="ProtNLM"/>
    </source>
</evidence>
<dbReference type="AlphaFoldDB" id="A0A1E3W7T7"/>